<evidence type="ECO:0000313" key="18">
    <source>
        <dbReference type="Ensembl" id="ENSUMAP00000011953"/>
    </source>
</evidence>
<keyword evidence="8 14" id="KW-1015">Disulfide bond</keyword>
<gene>
    <name evidence="18" type="primary">SPOCK2</name>
</gene>
<dbReference type="PROSITE" id="PS51465">
    <property type="entry name" value="KAZAL_2"/>
    <property type="match status" value="1"/>
</dbReference>
<feature type="domain" description="Kazal-like" evidence="17">
    <location>
        <begin position="38"/>
        <end position="89"/>
    </location>
</feature>
<keyword evidence="6" id="KW-0106">Calcium</keyword>
<dbReference type="Pfam" id="PF00086">
    <property type="entry name" value="Thyroglobulin_1"/>
    <property type="match status" value="1"/>
</dbReference>
<sequence>VKCSRHKVCIAQGYQRAVCISRKKLEHRIKQPALKLPGNKDTICKPCHMAPLASVCGSDGHTYSSVCKLEQQACLSSKQLTVRCEGPCPCPTEQASPSATDADLGDRLRDWFQLLHENAKQNGSAVCLNLAFSPGLDKSLGASCKDSIGWMFSKLDTSADLFLDQTELAAINLDKYEVCIRPFFNSCDTYKDGRVSTAEWCFCFWREKPPCLAELERIQIQEASKKKPGIFIPSCDEDGYYRKMQCDQSSGDCWCVDQLGLELTGTRTHGPIAVRAGVTASPPRPHALHREGSWGPGSMCPAGREERRPAGSSPAPRLVPLTDDIVGFSGDFGSGVGWEDEEEKETEEAGEEAEEEEGEAGEADDGGYIW</sequence>
<dbReference type="GO" id="GO:0005518">
    <property type="term" value="F:collagen binding"/>
    <property type="evidence" value="ECO:0007669"/>
    <property type="project" value="TreeGrafter"/>
</dbReference>
<dbReference type="PROSITE" id="PS00484">
    <property type="entry name" value="THYROGLOBULIN_1_1"/>
    <property type="match status" value="1"/>
</dbReference>
<dbReference type="SUPFAM" id="SSF47473">
    <property type="entry name" value="EF-hand"/>
    <property type="match status" value="1"/>
</dbReference>
<dbReference type="Ensembl" id="ENSUMAT00000014219.1">
    <property type="protein sequence ID" value="ENSUMAP00000011953.1"/>
    <property type="gene ID" value="ENSUMAG00000008903.1"/>
</dbReference>
<dbReference type="PROSITE" id="PS51162">
    <property type="entry name" value="THYROGLOBULIN_1_2"/>
    <property type="match status" value="1"/>
</dbReference>
<dbReference type="AlphaFoldDB" id="A0A452TUC0"/>
<evidence type="ECO:0000256" key="5">
    <source>
        <dbReference type="ARBA" id="ARBA00022729"/>
    </source>
</evidence>
<dbReference type="GO" id="GO:0005615">
    <property type="term" value="C:extracellular space"/>
    <property type="evidence" value="ECO:0007669"/>
    <property type="project" value="TreeGrafter"/>
</dbReference>
<dbReference type="Gene3D" id="3.30.60.30">
    <property type="match status" value="1"/>
</dbReference>
<keyword evidence="9" id="KW-0325">Glycoprotein</keyword>
<comment type="caution">
    <text evidence="14">Lacks conserved residue(s) required for the propagation of feature annotation.</text>
</comment>
<dbReference type="SUPFAM" id="SSF100895">
    <property type="entry name" value="Kazal-type serine protease inhibitors"/>
    <property type="match status" value="1"/>
</dbReference>
<evidence type="ECO:0000256" key="9">
    <source>
        <dbReference type="ARBA" id="ARBA00023180"/>
    </source>
</evidence>
<dbReference type="FunFam" id="1.10.238.10:FF:000101">
    <property type="entry name" value="SPARC/osteonectin, cwcv and kazal-like domains proteoglycan 2"/>
    <property type="match status" value="1"/>
</dbReference>
<dbReference type="Pfam" id="PF10591">
    <property type="entry name" value="SPARC_Ca_bdg"/>
    <property type="match status" value="1"/>
</dbReference>
<dbReference type="GO" id="GO:0050840">
    <property type="term" value="F:extracellular matrix binding"/>
    <property type="evidence" value="ECO:0007669"/>
    <property type="project" value="Ensembl"/>
</dbReference>
<dbReference type="SUPFAM" id="SSF57610">
    <property type="entry name" value="Thyroglobulin type-1 domain"/>
    <property type="match status" value="1"/>
</dbReference>
<evidence type="ECO:0000256" key="10">
    <source>
        <dbReference type="ARBA" id="ARBA00023207"/>
    </source>
</evidence>
<dbReference type="PANTHER" id="PTHR13866:SF18">
    <property type="entry name" value="TESTICAN-2"/>
    <property type="match status" value="1"/>
</dbReference>
<evidence type="ECO:0000256" key="7">
    <source>
        <dbReference type="ARBA" id="ARBA00022974"/>
    </source>
</evidence>
<dbReference type="GO" id="GO:0010811">
    <property type="term" value="P:positive regulation of cell-substrate adhesion"/>
    <property type="evidence" value="ECO:0007669"/>
    <property type="project" value="Ensembl"/>
</dbReference>
<dbReference type="GO" id="GO:0005509">
    <property type="term" value="F:calcium ion binding"/>
    <property type="evidence" value="ECO:0007669"/>
    <property type="project" value="Ensembl"/>
</dbReference>
<feature type="domain" description="Thyroglobulin type-1" evidence="16">
    <location>
        <begin position="208"/>
        <end position="300"/>
    </location>
</feature>
<feature type="compositionally biased region" description="Acidic residues" evidence="15">
    <location>
        <begin position="338"/>
        <end position="370"/>
    </location>
</feature>
<evidence type="ECO:0000259" key="17">
    <source>
        <dbReference type="PROSITE" id="PS51465"/>
    </source>
</evidence>
<dbReference type="FunFam" id="3.30.60.30:FF:000003">
    <property type="entry name" value="SPARC/osteonectin, cwcv and kazal-like domains proteoglycan 3"/>
    <property type="match status" value="1"/>
</dbReference>
<evidence type="ECO:0000256" key="3">
    <source>
        <dbReference type="ARBA" id="ARBA00022530"/>
    </source>
</evidence>
<reference evidence="18" key="1">
    <citation type="submission" date="2019-03" db="UniProtKB">
        <authorList>
            <consortium name="Ensembl"/>
        </authorList>
    </citation>
    <scope>IDENTIFICATION</scope>
</reference>
<accession>A0A452TUC0</accession>
<dbReference type="InterPro" id="IPR000716">
    <property type="entry name" value="Thyroglobulin_1"/>
</dbReference>
<dbReference type="CDD" id="cd00191">
    <property type="entry name" value="TY"/>
    <property type="match status" value="1"/>
</dbReference>
<proteinExistence type="predicted"/>
<dbReference type="Gene3D" id="1.10.238.10">
    <property type="entry name" value="EF-hand"/>
    <property type="match status" value="1"/>
</dbReference>
<evidence type="ECO:0000256" key="2">
    <source>
        <dbReference type="ARBA" id="ARBA00022525"/>
    </source>
</evidence>
<comment type="subcellular location">
    <subcellularLocation>
        <location evidence="1">Secreted</location>
        <location evidence="1">Extracellular space</location>
        <location evidence="1">Extracellular matrix</location>
    </subcellularLocation>
</comment>
<evidence type="ECO:0000259" key="16">
    <source>
        <dbReference type="PROSITE" id="PS51162"/>
    </source>
</evidence>
<dbReference type="SMART" id="SM00280">
    <property type="entry name" value="KAZAL"/>
    <property type="match status" value="1"/>
</dbReference>
<keyword evidence="4" id="KW-0597">Phosphoprotein</keyword>
<dbReference type="FunFam" id="4.10.800.10:FF:000001">
    <property type="entry name" value="Testican-3 isoform 2"/>
    <property type="match status" value="1"/>
</dbReference>
<name>A0A452TUC0_URSMA</name>
<dbReference type="InterPro" id="IPR036857">
    <property type="entry name" value="Thyroglobulin_1_sf"/>
</dbReference>
<evidence type="ECO:0000256" key="12">
    <source>
        <dbReference type="ARBA" id="ARBA00069184"/>
    </source>
</evidence>
<dbReference type="SMART" id="SM00211">
    <property type="entry name" value="TY"/>
    <property type="match status" value="1"/>
</dbReference>
<keyword evidence="5" id="KW-0732">Signal</keyword>
<feature type="disulfide bond" evidence="14">
    <location>
        <begin position="246"/>
        <end position="253"/>
    </location>
</feature>
<organism evidence="18">
    <name type="scientific">Ursus maritimus</name>
    <name type="common">Polar bear</name>
    <name type="synonym">Thalarctos maritimus</name>
    <dbReference type="NCBI Taxonomy" id="29073"/>
    <lineage>
        <taxon>Eukaryota</taxon>
        <taxon>Metazoa</taxon>
        <taxon>Chordata</taxon>
        <taxon>Craniata</taxon>
        <taxon>Vertebrata</taxon>
        <taxon>Euteleostomi</taxon>
        <taxon>Mammalia</taxon>
        <taxon>Eutheria</taxon>
        <taxon>Laurasiatheria</taxon>
        <taxon>Carnivora</taxon>
        <taxon>Caniformia</taxon>
        <taxon>Ursidae</taxon>
        <taxon>Ursus</taxon>
    </lineage>
</organism>
<dbReference type="GO" id="GO:0030198">
    <property type="term" value="P:extracellular matrix organization"/>
    <property type="evidence" value="ECO:0007669"/>
    <property type="project" value="Ensembl"/>
</dbReference>
<dbReference type="InterPro" id="IPR036058">
    <property type="entry name" value="Kazal_dom_sf"/>
</dbReference>
<evidence type="ECO:0000256" key="14">
    <source>
        <dbReference type="PROSITE-ProRule" id="PRU00500"/>
    </source>
</evidence>
<evidence type="ECO:0000256" key="15">
    <source>
        <dbReference type="SAM" id="MobiDB-lite"/>
    </source>
</evidence>
<dbReference type="Pfam" id="PF07648">
    <property type="entry name" value="Kazal_2"/>
    <property type="match status" value="1"/>
</dbReference>
<dbReference type="CDD" id="cd00104">
    <property type="entry name" value="KAZAL_FS"/>
    <property type="match status" value="1"/>
</dbReference>
<evidence type="ECO:0000256" key="11">
    <source>
        <dbReference type="ARBA" id="ARBA00054013"/>
    </source>
</evidence>
<dbReference type="InterPro" id="IPR011992">
    <property type="entry name" value="EF-hand-dom_pair"/>
</dbReference>
<comment type="function">
    <text evidence="11">May participate in diverse steps of neurogenesis. Binds calcium.</text>
</comment>
<evidence type="ECO:0000256" key="4">
    <source>
        <dbReference type="ARBA" id="ARBA00022553"/>
    </source>
</evidence>
<keyword evidence="7" id="KW-0654">Proteoglycan</keyword>
<evidence type="ECO:0000256" key="8">
    <source>
        <dbReference type="ARBA" id="ARBA00023157"/>
    </source>
</evidence>
<evidence type="ECO:0000256" key="6">
    <source>
        <dbReference type="ARBA" id="ARBA00022837"/>
    </source>
</evidence>
<evidence type="ECO:0000256" key="13">
    <source>
        <dbReference type="ARBA" id="ARBA00077291"/>
    </source>
</evidence>
<keyword evidence="10" id="KW-0357">Heparan sulfate</keyword>
<evidence type="ECO:0000256" key="1">
    <source>
        <dbReference type="ARBA" id="ARBA00004498"/>
    </source>
</evidence>
<dbReference type="InterPro" id="IPR002350">
    <property type="entry name" value="Kazal_dom"/>
</dbReference>
<dbReference type="InterPro" id="IPR019577">
    <property type="entry name" value="SPARC/Testican_Ca-bd-dom"/>
</dbReference>
<dbReference type="GeneTree" id="ENSGT00940000157107"/>
<dbReference type="GO" id="GO:0005539">
    <property type="term" value="F:glycosaminoglycan binding"/>
    <property type="evidence" value="ECO:0007669"/>
    <property type="project" value="Ensembl"/>
</dbReference>
<keyword evidence="2" id="KW-0964">Secreted</keyword>
<feature type="region of interest" description="Disordered" evidence="15">
    <location>
        <begin position="276"/>
        <end position="370"/>
    </location>
</feature>
<protein>
    <recommendedName>
        <fullName evidence="12">Testican-2</fullName>
    </recommendedName>
    <alternativeName>
        <fullName evidence="13">SPARC/osteonectin, CWCV, and Kazal-like domains proteoglycan 2</fullName>
    </alternativeName>
</protein>
<dbReference type="GO" id="GO:1990830">
    <property type="term" value="P:cellular response to leukemia inhibitory factor"/>
    <property type="evidence" value="ECO:0007669"/>
    <property type="project" value="Ensembl"/>
</dbReference>
<keyword evidence="3" id="KW-0272">Extracellular matrix</keyword>
<dbReference type="Gene3D" id="4.10.800.10">
    <property type="entry name" value="Thyroglobulin type-1"/>
    <property type="match status" value="1"/>
</dbReference>
<dbReference type="PANTHER" id="PTHR13866">
    <property type="entry name" value="SPARC OSTEONECTIN"/>
    <property type="match status" value="1"/>
</dbReference>